<dbReference type="GO" id="GO:0030154">
    <property type="term" value="P:cell differentiation"/>
    <property type="evidence" value="ECO:0007669"/>
    <property type="project" value="UniProtKB-KW"/>
</dbReference>
<evidence type="ECO:0000256" key="8">
    <source>
        <dbReference type="ARBA" id="ARBA00022871"/>
    </source>
</evidence>
<dbReference type="GO" id="GO:0032039">
    <property type="term" value="C:integrator complex"/>
    <property type="evidence" value="ECO:0007669"/>
    <property type="project" value="TreeGrafter"/>
</dbReference>
<dbReference type="Pfam" id="PF10221">
    <property type="entry name" value="Mat89Bb"/>
    <property type="match status" value="1"/>
</dbReference>
<dbReference type="PANTHER" id="PTHR12955">
    <property type="entry name" value="SARCOMA ANTIGEN NY-SAR-95-RELATED"/>
    <property type="match status" value="1"/>
</dbReference>
<evidence type="ECO:0000256" key="13">
    <source>
        <dbReference type="ARBA" id="ARBA00030658"/>
    </source>
</evidence>
<evidence type="ECO:0000256" key="4">
    <source>
        <dbReference type="ARBA" id="ARBA00022490"/>
    </source>
</evidence>
<gene>
    <name evidence="18" type="primary">ints13_0</name>
    <name evidence="18" type="ORF">FJT64_010655</name>
</gene>
<accession>A0A6A4VIQ4</accession>
<reference evidence="18 19" key="1">
    <citation type="submission" date="2019-07" db="EMBL/GenBank/DDBJ databases">
        <title>Draft genome assembly of a fouling barnacle, Amphibalanus amphitrite (Darwin, 1854): The first reference genome for Thecostraca.</title>
        <authorList>
            <person name="Kim W."/>
        </authorList>
    </citation>
    <scope>NUCLEOTIDE SEQUENCE [LARGE SCALE GENOMIC DNA]</scope>
    <source>
        <strain evidence="18">SNU_AA5</strain>
        <tissue evidence="18">Soma without cirri and trophi</tissue>
    </source>
</reference>
<keyword evidence="4" id="KW-0963">Cytoplasm</keyword>
<evidence type="ECO:0000256" key="5">
    <source>
        <dbReference type="ARBA" id="ARBA00022618"/>
    </source>
</evidence>
<evidence type="ECO:0000313" key="19">
    <source>
        <dbReference type="Proteomes" id="UP000440578"/>
    </source>
</evidence>
<dbReference type="AlphaFoldDB" id="A0A6A4VIQ4"/>
<evidence type="ECO:0000256" key="3">
    <source>
        <dbReference type="ARBA" id="ARBA00020501"/>
    </source>
</evidence>
<evidence type="ECO:0000256" key="11">
    <source>
        <dbReference type="ARBA" id="ARBA00023254"/>
    </source>
</evidence>
<dbReference type="Proteomes" id="UP000440578">
    <property type="component" value="Unassembled WGS sequence"/>
</dbReference>
<evidence type="ECO:0000256" key="9">
    <source>
        <dbReference type="ARBA" id="ARBA00023054"/>
    </source>
</evidence>
<sequence length="650" mass="70578">MSYPLSHKTVFVLDCSPAMERPCGHQFEMDSLSKGRSSGLIPLAPVTKTMWTCAVEAAVEYCRIVWDIYPSARLIRLIANGAQAVSVNDWTAADQHLTTLMQQLAGVMGGVRSAGSQHSLHAGLAAALHALGEPSEAQRADRAADAAAKVMNRGRVVVVSQLADDGQARRLREWFADALLQHNRTADGAAGRLTVHSCELVLVSVHPDTAECPVTPRPPAPLSAILSGSVVTAKAGTQLAPMMMNLVLSHYELASTTVTGIPMKEEQNSGSSANYDVELLHPAKAYESILQGSPADHAHLRTRRDGCEYETITLKWCTPRTSSAELHQCTSASRVTPVDVNSRPSSCLTNFLLSGRAVMLEMPRRSGGKFVSHMLAAHGGEIFMHALGSGRSVLEDPPSVSEGAGGRVTDYRITEFGRLVSDNRLAPGEASEEGGVPLHAALERLARHTRVWPMTLSESCLAALPSLDSLTALLVKDSLSTDEVLECKKAVYNLVSMEARHEPLPVTTSGARGRGVKREEQYRALWSELEALVRAHCRSDGHQAALECVLECRSQGRAAEERLGLDQAMEELDRCGAPVQDSPLSPPPTKRWRRDRPPAQLSLLEMWNQRVDADNALKRLEFSGRLNGGDNNIVKLYARLDKDKGDEVKK</sequence>
<dbReference type="GO" id="GO:0048471">
    <property type="term" value="C:perinuclear region of cytoplasm"/>
    <property type="evidence" value="ECO:0007669"/>
    <property type="project" value="UniProtKB-SubCell"/>
</dbReference>
<evidence type="ECO:0000256" key="2">
    <source>
        <dbReference type="ARBA" id="ARBA00004556"/>
    </source>
</evidence>
<name>A0A6A4VIQ4_AMPAM</name>
<dbReference type="GO" id="GO:0007283">
    <property type="term" value="P:spermatogenesis"/>
    <property type="evidence" value="ECO:0007669"/>
    <property type="project" value="UniProtKB-KW"/>
</dbReference>
<dbReference type="OrthoDB" id="5844105at2759"/>
<evidence type="ECO:0000256" key="15">
    <source>
        <dbReference type="ARBA" id="ARBA00061603"/>
    </source>
</evidence>
<keyword evidence="5" id="KW-0132">Cell division</keyword>
<dbReference type="GO" id="GO:0051321">
    <property type="term" value="P:meiotic cell cycle"/>
    <property type="evidence" value="ECO:0007669"/>
    <property type="project" value="UniProtKB-KW"/>
</dbReference>
<keyword evidence="9" id="KW-0175">Coiled coil</keyword>
<dbReference type="EMBL" id="VIIS01001901">
    <property type="protein sequence ID" value="KAF0291180.1"/>
    <property type="molecule type" value="Genomic_DNA"/>
</dbReference>
<evidence type="ECO:0000256" key="17">
    <source>
        <dbReference type="SAM" id="MobiDB-lite"/>
    </source>
</evidence>
<evidence type="ECO:0000256" key="6">
    <source>
        <dbReference type="ARBA" id="ARBA00022776"/>
    </source>
</evidence>
<keyword evidence="10" id="KW-0539">Nucleus</keyword>
<comment type="caution">
    <text evidence="18">The sequence shown here is derived from an EMBL/GenBank/DDBJ whole genome shotgun (WGS) entry which is preliminary data.</text>
</comment>
<comment type="subcellular location">
    <subcellularLocation>
        <location evidence="2">Cytoplasm</location>
        <location evidence="2">Perinuclear region</location>
    </subcellularLocation>
    <subcellularLocation>
        <location evidence="1">Nucleus</location>
    </subcellularLocation>
</comment>
<keyword evidence="12" id="KW-0131">Cell cycle</keyword>
<evidence type="ECO:0000256" key="14">
    <source>
        <dbReference type="ARBA" id="ARBA00032585"/>
    </source>
</evidence>
<dbReference type="InterPro" id="IPR019355">
    <property type="entry name" value="Cell_cycle_regulator_Mat89Bb"/>
</dbReference>
<feature type="region of interest" description="Disordered" evidence="17">
    <location>
        <begin position="576"/>
        <end position="595"/>
    </location>
</feature>
<dbReference type="GO" id="GO:0007346">
    <property type="term" value="P:regulation of mitotic cell cycle"/>
    <property type="evidence" value="ECO:0007669"/>
    <property type="project" value="TreeGrafter"/>
</dbReference>
<keyword evidence="19" id="KW-1185">Reference proteome</keyword>
<keyword evidence="11" id="KW-0469">Meiosis</keyword>
<comment type="subunit">
    <text evidence="16">Belongs to the multiprotein complex Integrator, at least composed of IntS1, IntS2, IntS3, IntS4, omd/IntS5, IntS6, defl/IntS7, IntS8, IntS9, IntS10, IntS11, IntS12, asun/IntS13, IntS14 and IntS15. The core complex associates with protein phosphatase 2A subunits mts/PP2A and Pp2A-29B, to form the Integrator-PP2A (INTAC) complex.</text>
</comment>
<dbReference type="GO" id="GO:0051642">
    <property type="term" value="P:centrosome localization"/>
    <property type="evidence" value="ECO:0007669"/>
    <property type="project" value="TreeGrafter"/>
</dbReference>
<keyword evidence="7" id="KW-0221">Differentiation</keyword>
<evidence type="ECO:0000256" key="12">
    <source>
        <dbReference type="ARBA" id="ARBA00023306"/>
    </source>
</evidence>
<comment type="similarity">
    <text evidence="15">Belongs to the Integrator subunit 13 family.</text>
</comment>
<organism evidence="18 19">
    <name type="scientific">Amphibalanus amphitrite</name>
    <name type="common">Striped barnacle</name>
    <name type="synonym">Balanus amphitrite</name>
    <dbReference type="NCBI Taxonomy" id="1232801"/>
    <lineage>
        <taxon>Eukaryota</taxon>
        <taxon>Metazoa</taxon>
        <taxon>Ecdysozoa</taxon>
        <taxon>Arthropoda</taxon>
        <taxon>Crustacea</taxon>
        <taxon>Multicrustacea</taxon>
        <taxon>Cirripedia</taxon>
        <taxon>Thoracica</taxon>
        <taxon>Thoracicalcarea</taxon>
        <taxon>Balanomorpha</taxon>
        <taxon>Balanoidea</taxon>
        <taxon>Balanidae</taxon>
        <taxon>Amphibalaninae</taxon>
        <taxon>Amphibalanus</taxon>
    </lineage>
</organism>
<keyword evidence="8" id="KW-0744">Spermatogenesis</keyword>
<keyword evidence="6" id="KW-0498">Mitosis</keyword>
<evidence type="ECO:0000256" key="1">
    <source>
        <dbReference type="ARBA" id="ARBA00004123"/>
    </source>
</evidence>
<evidence type="ECO:0000313" key="18">
    <source>
        <dbReference type="EMBL" id="KAF0291180.1"/>
    </source>
</evidence>
<evidence type="ECO:0000256" key="10">
    <source>
        <dbReference type="ARBA" id="ARBA00023242"/>
    </source>
</evidence>
<protein>
    <recommendedName>
        <fullName evidence="3">Protein asunder</fullName>
    </recommendedName>
    <alternativeName>
        <fullName evidence="14">Cell cycle regulator Mat89Bb</fullName>
    </alternativeName>
    <alternativeName>
        <fullName evidence="13">Set apart in position or space protein</fullName>
    </alternativeName>
</protein>
<evidence type="ECO:0000256" key="7">
    <source>
        <dbReference type="ARBA" id="ARBA00022782"/>
    </source>
</evidence>
<proteinExistence type="inferred from homology"/>
<dbReference type="PANTHER" id="PTHR12955:SF1">
    <property type="entry name" value="INTEGRATOR COMPLEX SUBUNIT 13"/>
    <property type="match status" value="1"/>
</dbReference>
<dbReference type="GO" id="GO:0051301">
    <property type="term" value="P:cell division"/>
    <property type="evidence" value="ECO:0007669"/>
    <property type="project" value="UniProtKB-KW"/>
</dbReference>
<evidence type="ECO:0000256" key="16">
    <source>
        <dbReference type="ARBA" id="ARBA00065185"/>
    </source>
</evidence>